<evidence type="ECO:0000259" key="12">
    <source>
        <dbReference type="Pfam" id="PF00696"/>
    </source>
</evidence>
<dbReference type="GO" id="GO:0004349">
    <property type="term" value="F:glutamate 5-kinase activity"/>
    <property type="evidence" value="ECO:0007669"/>
    <property type="project" value="TreeGrafter"/>
</dbReference>
<dbReference type="AlphaFoldDB" id="A0A0G1M768"/>
<sequence length="273" mass="29579">MQRLTIIKLGGSLITEKSKSLTAREKVIARLAKEIKSASMEYRGKLIIGHGSGSFGHASAAKYKTQKGIINKASLKGASEVADVASRLTKIVVKHLRKAGLAVIAFAPASFIVSERQKAKRFFIEPIREALKRGLIPLVYGDVVFDKSQGFGIFSTEKVISVLVGSLSKDYKIERIIYCGDTNGVYDEDGKTIETITPDSFVELKKIVGASGATDVTGGMLHKVKESLQIAKKHQTEILIVNGRVSGIVRKATLGKKVLGTLIGLKNIRIDKN</sequence>
<evidence type="ECO:0000256" key="6">
    <source>
        <dbReference type="ARBA" id="ARBA00022777"/>
    </source>
</evidence>
<dbReference type="EC" id="2.7.4.26" evidence="2"/>
<feature type="binding site" evidence="10">
    <location>
        <position position="181"/>
    </location>
    <ligand>
        <name>ATP</name>
        <dbReference type="ChEBI" id="CHEBI:30616"/>
    </ligand>
</feature>
<feature type="binding site" evidence="10">
    <location>
        <position position="57"/>
    </location>
    <ligand>
        <name>substrate</name>
    </ligand>
</feature>
<dbReference type="GO" id="GO:0008299">
    <property type="term" value="P:isoprenoid biosynthetic process"/>
    <property type="evidence" value="ECO:0007669"/>
    <property type="project" value="UniProtKB-KW"/>
</dbReference>
<evidence type="ECO:0000256" key="2">
    <source>
        <dbReference type="ARBA" id="ARBA00012908"/>
    </source>
</evidence>
<comment type="catalytic activity">
    <reaction evidence="9">
        <text>isopentenyl phosphate + ATP = isopentenyl diphosphate + ADP</text>
        <dbReference type="Rhea" id="RHEA:33963"/>
        <dbReference type="ChEBI" id="CHEBI:30616"/>
        <dbReference type="ChEBI" id="CHEBI:65078"/>
        <dbReference type="ChEBI" id="CHEBI:128769"/>
        <dbReference type="ChEBI" id="CHEBI:456216"/>
        <dbReference type="EC" id="2.7.4.26"/>
    </reaction>
</comment>
<evidence type="ECO:0000256" key="11">
    <source>
        <dbReference type="PIRSR" id="PIRSR016496-2"/>
    </source>
</evidence>
<dbReference type="NCBIfam" id="NF040647">
    <property type="entry name" value="IPPK_Arch"/>
    <property type="match status" value="1"/>
</dbReference>
<evidence type="ECO:0000313" key="13">
    <source>
        <dbReference type="EMBL" id="KKU03947.1"/>
    </source>
</evidence>
<keyword evidence="5 10" id="KW-0547">Nucleotide-binding</keyword>
<feature type="binding site" evidence="10">
    <location>
        <position position="52"/>
    </location>
    <ligand>
        <name>substrate</name>
    </ligand>
</feature>
<dbReference type="PANTHER" id="PTHR43654">
    <property type="entry name" value="GLUTAMATE 5-KINASE"/>
    <property type="match status" value="1"/>
</dbReference>
<dbReference type="EMBL" id="LCKQ01000007">
    <property type="protein sequence ID" value="KKU03947.1"/>
    <property type="molecule type" value="Genomic_DNA"/>
</dbReference>
<dbReference type="PIRSF" id="PIRSF016496">
    <property type="entry name" value="Kin_FomA"/>
    <property type="match status" value="1"/>
</dbReference>
<feature type="binding site" evidence="10">
    <location>
        <position position="219"/>
    </location>
    <ligand>
        <name>ATP</name>
        <dbReference type="ChEBI" id="CHEBI:30616"/>
    </ligand>
</feature>
<dbReference type="Proteomes" id="UP000034086">
    <property type="component" value="Unassembled WGS sequence"/>
</dbReference>
<keyword evidence="7 10" id="KW-0067">ATP-binding</keyword>
<proteinExistence type="inferred from homology"/>
<evidence type="ECO:0000256" key="3">
    <source>
        <dbReference type="ARBA" id="ARBA00017267"/>
    </source>
</evidence>
<dbReference type="CDD" id="cd04241">
    <property type="entry name" value="AAK_FomA-like"/>
    <property type="match status" value="1"/>
</dbReference>
<evidence type="ECO:0000256" key="10">
    <source>
        <dbReference type="PIRSR" id="PIRSR016496-1"/>
    </source>
</evidence>
<evidence type="ECO:0000256" key="7">
    <source>
        <dbReference type="ARBA" id="ARBA00022840"/>
    </source>
</evidence>
<dbReference type="SUPFAM" id="SSF53633">
    <property type="entry name" value="Carbamate kinase-like"/>
    <property type="match status" value="1"/>
</dbReference>
<evidence type="ECO:0000256" key="8">
    <source>
        <dbReference type="ARBA" id="ARBA00023229"/>
    </source>
</evidence>
<evidence type="ECO:0000256" key="9">
    <source>
        <dbReference type="ARBA" id="ARBA00049063"/>
    </source>
</evidence>
<keyword evidence="8" id="KW-0414">Isoprene biosynthesis</keyword>
<comment type="caution">
    <text evidence="13">The sequence shown here is derived from an EMBL/GenBank/DDBJ whole genome shotgun (WGS) entry which is preliminary data.</text>
</comment>
<evidence type="ECO:0000256" key="1">
    <source>
        <dbReference type="ARBA" id="ARBA00010540"/>
    </source>
</evidence>
<accession>A0A0G1M768</accession>
<evidence type="ECO:0000256" key="5">
    <source>
        <dbReference type="ARBA" id="ARBA00022741"/>
    </source>
</evidence>
<name>A0A0G1M768_9BACT</name>
<keyword evidence="4" id="KW-0808">Transferase</keyword>
<feature type="binding site" evidence="10">
    <location>
        <position position="223"/>
    </location>
    <ligand>
        <name>ATP</name>
        <dbReference type="ChEBI" id="CHEBI:30616"/>
    </ligand>
</feature>
<keyword evidence="6 13" id="KW-0418">Kinase</keyword>
<dbReference type="InterPro" id="IPR036393">
    <property type="entry name" value="AceGlu_kinase-like_sf"/>
</dbReference>
<organism evidence="13 14">
    <name type="scientific">Candidatus Woesebacteria bacterium GW2011_GWE1_45_18</name>
    <dbReference type="NCBI Taxonomy" id="1618598"/>
    <lineage>
        <taxon>Bacteria</taxon>
        <taxon>Candidatus Woeseibacteriota</taxon>
    </lineage>
</organism>
<feature type="binding site" evidence="10">
    <location>
        <position position="156"/>
    </location>
    <ligand>
        <name>substrate</name>
    </ligand>
</feature>
<reference evidence="13 14" key="1">
    <citation type="journal article" date="2015" name="Nature">
        <title>rRNA introns, odd ribosomes, and small enigmatic genomes across a large radiation of phyla.</title>
        <authorList>
            <person name="Brown C.T."/>
            <person name="Hug L.A."/>
            <person name="Thomas B.C."/>
            <person name="Sharon I."/>
            <person name="Castelle C.J."/>
            <person name="Singh A."/>
            <person name="Wilkins M.J."/>
            <person name="Williams K.H."/>
            <person name="Banfield J.F."/>
        </authorList>
    </citation>
    <scope>NUCLEOTIDE SEQUENCE [LARGE SCALE GENOMIC DNA]</scope>
</reference>
<dbReference type="GO" id="GO:0102043">
    <property type="term" value="F:isopentenyl phosphate kinase activity"/>
    <property type="evidence" value="ECO:0007669"/>
    <property type="project" value="UniProtKB-EC"/>
</dbReference>
<dbReference type="GO" id="GO:0005524">
    <property type="term" value="F:ATP binding"/>
    <property type="evidence" value="ECO:0007669"/>
    <property type="project" value="UniProtKB-KW"/>
</dbReference>
<feature type="binding site" evidence="10">
    <location>
        <position position="53"/>
    </location>
    <ligand>
        <name>ATP</name>
        <dbReference type="ChEBI" id="CHEBI:30616"/>
    </ligand>
</feature>
<gene>
    <name evidence="13" type="ORF">UX03_C0007G0012</name>
</gene>
<comment type="similarity">
    <text evidence="1">Belongs to the isopentenyl phosphate kinase family.</text>
</comment>
<evidence type="ECO:0000313" key="14">
    <source>
        <dbReference type="Proteomes" id="UP000034086"/>
    </source>
</evidence>
<dbReference type="PANTHER" id="PTHR43654:SF1">
    <property type="entry name" value="ISOPENTENYL PHOSPHATE KINASE"/>
    <property type="match status" value="1"/>
</dbReference>
<feature type="binding site" evidence="10">
    <location>
        <begin position="8"/>
        <end position="12"/>
    </location>
    <ligand>
        <name>ATP</name>
        <dbReference type="ChEBI" id="CHEBI:30616"/>
    </ligand>
</feature>
<protein>
    <recommendedName>
        <fullName evidence="3">Isopentenyl phosphate kinase</fullName>
        <ecNumber evidence="2">2.7.4.26</ecNumber>
    </recommendedName>
</protein>
<dbReference type="Pfam" id="PF00696">
    <property type="entry name" value="AA_kinase"/>
    <property type="match status" value="1"/>
</dbReference>
<dbReference type="GO" id="GO:0005829">
    <property type="term" value="C:cytosol"/>
    <property type="evidence" value="ECO:0007669"/>
    <property type="project" value="TreeGrafter"/>
</dbReference>
<dbReference type="InterPro" id="IPR001048">
    <property type="entry name" value="Asp/Glu/Uridylate_kinase"/>
</dbReference>
<evidence type="ECO:0000256" key="4">
    <source>
        <dbReference type="ARBA" id="ARBA00022679"/>
    </source>
</evidence>
<dbReference type="InterPro" id="IPR024192">
    <property type="entry name" value="Fosfomycin_R_FomA-type"/>
</dbReference>
<dbReference type="Gene3D" id="3.40.1160.10">
    <property type="entry name" value="Acetylglutamate kinase-like"/>
    <property type="match status" value="1"/>
</dbReference>
<feature type="site" description="Transition state stabilizer" evidence="11">
    <location>
        <position position="17"/>
    </location>
</feature>
<feature type="domain" description="Aspartate/glutamate/uridylate kinase" evidence="12">
    <location>
        <begin position="4"/>
        <end position="242"/>
    </location>
</feature>